<dbReference type="PANTHER" id="PTHR22576">
    <property type="entry name" value="MUCOSA ASSOCIATED LYMPHOID TISSUE LYMPHOMA TRANSLOCATION PROTEIN 1/PARACASPASE"/>
    <property type="match status" value="1"/>
</dbReference>
<dbReference type="GO" id="GO:0006508">
    <property type="term" value="P:proteolysis"/>
    <property type="evidence" value="ECO:0007669"/>
    <property type="project" value="InterPro"/>
</dbReference>
<gene>
    <name evidence="2" type="ORF">CLV58_10159</name>
</gene>
<comment type="caution">
    <text evidence="2">The sequence shown here is derived from an EMBL/GenBank/DDBJ whole genome shotgun (WGS) entry which is preliminary data.</text>
</comment>
<dbReference type="RefSeq" id="WP_106135764.1">
    <property type="nucleotide sequence ID" value="NZ_PVTE01000001.1"/>
</dbReference>
<dbReference type="PANTHER" id="PTHR22576:SF41">
    <property type="entry name" value="CASPASE 14, APOPTOSIS-RELATED CYSTEINE PEPTIDASE"/>
    <property type="match status" value="1"/>
</dbReference>
<evidence type="ECO:0000259" key="1">
    <source>
        <dbReference type="Pfam" id="PF00656"/>
    </source>
</evidence>
<feature type="domain" description="Peptidase C14 caspase" evidence="1">
    <location>
        <begin position="24"/>
        <end position="248"/>
    </location>
</feature>
<dbReference type="InterPro" id="IPR052039">
    <property type="entry name" value="Caspase-related_regulators"/>
</dbReference>
<sequence length="258" mass="27872">MIYTLLLGLWLLGSPSSPPTGKTYAVVVGIADYERLSNRTGDLRFADRDARRFAAFLRSKAGGQVAASQLRLLTNRQATQSAIQQALTLFQRATPVDRVIFYFSGHGLPDSFVPYDGSPGLTSSYLPHSAVKQAFFRSGANTKLCIADACLSGSMTRQTAVSPTRAVISGLPQSGNVAMLLASRSTESAVEAGRLEGGAFTHYLLDGLAGRADQNRDHLVTIRELHRYVSPRVQSLTSGRQAPVFFGHFSDQLVVSHP</sequence>
<protein>
    <submittedName>
        <fullName evidence="2">Caspase domain-containing protein</fullName>
    </submittedName>
</protein>
<evidence type="ECO:0000313" key="3">
    <source>
        <dbReference type="Proteomes" id="UP000238375"/>
    </source>
</evidence>
<dbReference type="PROSITE" id="PS00018">
    <property type="entry name" value="EF_HAND_1"/>
    <property type="match status" value="1"/>
</dbReference>
<accession>A0A2T0TMW0</accession>
<reference evidence="2 3" key="1">
    <citation type="submission" date="2018-03" db="EMBL/GenBank/DDBJ databases">
        <title>Genomic Encyclopedia of Archaeal and Bacterial Type Strains, Phase II (KMG-II): from individual species to whole genera.</title>
        <authorList>
            <person name="Goeker M."/>
        </authorList>
    </citation>
    <scope>NUCLEOTIDE SEQUENCE [LARGE SCALE GENOMIC DNA]</scope>
    <source>
        <strain evidence="2 3">DSM 28354</strain>
    </source>
</reference>
<dbReference type="Proteomes" id="UP000238375">
    <property type="component" value="Unassembled WGS sequence"/>
</dbReference>
<dbReference type="Pfam" id="PF00656">
    <property type="entry name" value="Peptidase_C14"/>
    <property type="match status" value="1"/>
</dbReference>
<evidence type="ECO:0000313" key="2">
    <source>
        <dbReference type="EMBL" id="PRY46995.1"/>
    </source>
</evidence>
<dbReference type="Gene3D" id="3.40.50.1460">
    <property type="match status" value="1"/>
</dbReference>
<dbReference type="GO" id="GO:0004197">
    <property type="term" value="F:cysteine-type endopeptidase activity"/>
    <property type="evidence" value="ECO:0007669"/>
    <property type="project" value="InterPro"/>
</dbReference>
<name>A0A2T0TMW0_9BACT</name>
<dbReference type="InterPro" id="IPR011600">
    <property type="entry name" value="Pept_C14_caspase"/>
</dbReference>
<proteinExistence type="predicted"/>
<dbReference type="AlphaFoldDB" id="A0A2T0TMW0"/>
<dbReference type="SUPFAM" id="SSF52129">
    <property type="entry name" value="Caspase-like"/>
    <property type="match status" value="1"/>
</dbReference>
<dbReference type="InterPro" id="IPR018247">
    <property type="entry name" value="EF_Hand_1_Ca_BS"/>
</dbReference>
<dbReference type="EMBL" id="PVTE01000001">
    <property type="protein sequence ID" value="PRY46995.1"/>
    <property type="molecule type" value="Genomic_DNA"/>
</dbReference>
<keyword evidence="3" id="KW-1185">Reference proteome</keyword>
<organism evidence="2 3">
    <name type="scientific">Spirosoma oryzae</name>
    <dbReference type="NCBI Taxonomy" id="1469603"/>
    <lineage>
        <taxon>Bacteria</taxon>
        <taxon>Pseudomonadati</taxon>
        <taxon>Bacteroidota</taxon>
        <taxon>Cytophagia</taxon>
        <taxon>Cytophagales</taxon>
        <taxon>Cytophagaceae</taxon>
        <taxon>Spirosoma</taxon>
    </lineage>
</organism>
<dbReference type="OrthoDB" id="9767236at2"/>
<dbReference type="InterPro" id="IPR029030">
    <property type="entry name" value="Caspase-like_dom_sf"/>
</dbReference>